<dbReference type="Proteomes" id="UP000193560">
    <property type="component" value="Unassembled WGS sequence"/>
</dbReference>
<evidence type="ECO:0008006" key="3">
    <source>
        <dbReference type="Google" id="ProtNLM"/>
    </source>
</evidence>
<feature type="non-terminal residue" evidence="1">
    <location>
        <position position="1"/>
    </location>
</feature>
<evidence type="ECO:0000313" key="2">
    <source>
        <dbReference type="Proteomes" id="UP000193560"/>
    </source>
</evidence>
<name>A0A1X2I1S4_9FUNG</name>
<organism evidence="1 2">
    <name type="scientific">Absidia repens</name>
    <dbReference type="NCBI Taxonomy" id="90262"/>
    <lineage>
        <taxon>Eukaryota</taxon>
        <taxon>Fungi</taxon>
        <taxon>Fungi incertae sedis</taxon>
        <taxon>Mucoromycota</taxon>
        <taxon>Mucoromycotina</taxon>
        <taxon>Mucoromycetes</taxon>
        <taxon>Mucorales</taxon>
        <taxon>Cunninghamellaceae</taxon>
        <taxon>Absidia</taxon>
    </lineage>
</organism>
<reference evidence="1 2" key="1">
    <citation type="submission" date="2016-07" db="EMBL/GenBank/DDBJ databases">
        <title>Pervasive Adenine N6-methylation of Active Genes in Fungi.</title>
        <authorList>
            <consortium name="DOE Joint Genome Institute"/>
            <person name="Mondo S.J."/>
            <person name="Dannebaum R.O."/>
            <person name="Kuo R.C."/>
            <person name="Labutti K."/>
            <person name="Haridas S."/>
            <person name="Kuo A."/>
            <person name="Salamov A."/>
            <person name="Ahrendt S.R."/>
            <person name="Lipzen A."/>
            <person name="Sullivan W."/>
            <person name="Andreopoulos W.B."/>
            <person name="Clum A."/>
            <person name="Lindquist E."/>
            <person name="Daum C."/>
            <person name="Ramamoorthy G.K."/>
            <person name="Gryganskyi A."/>
            <person name="Culley D."/>
            <person name="Magnuson J.K."/>
            <person name="James T.Y."/>
            <person name="O'Malley M.A."/>
            <person name="Stajich J.E."/>
            <person name="Spatafora J.W."/>
            <person name="Visel A."/>
            <person name="Grigoriev I.V."/>
        </authorList>
    </citation>
    <scope>NUCLEOTIDE SEQUENCE [LARGE SCALE GENOMIC DNA]</scope>
    <source>
        <strain evidence="1 2">NRRL 1336</strain>
    </source>
</reference>
<keyword evidence="2" id="KW-1185">Reference proteome</keyword>
<dbReference type="OrthoDB" id="2273311at2759"/>
<evidence type="ECO:0000313" key="1">
    <source>
        <dbReference type="EMBL" id="ORZ07362.1"/>
    </source>
</evidence>
<accession>A0A1X2I1S4</accession>
<proteinExistence type="predicted"/>
<dbReference type="AlphaFoldDB" id="A0A1X2I1S4"/>
<sequence>ISSQLWIQFWKIRLSPTARNVWYRLLLNKWPALTRLHYFIPNDSPLLAAPIVLQLPNHQTPRSRMLSQLSVWKSLWHLYFPALDFSPDSIWYSLLFLRPSPSPHFVNNTQWLQLLGSTLHSIWRSHWAYTFERIPVRTSTMLSTVSSSFQALQPPHTSSVAPCWFRW</sequence>
<gene>
    <name evidence="1" type="ORF">BCR42DRAFT_472239</name>
</gene>
<dbReference type="EMBL" id="MCGE01000035">
    <property type="protein sequence ID" value="ORZ07362.1"/>
    <property type="molecule type" value="Genomic_DNA"/>
</dbReference>
<comment type="caution">
    <text evidence="1">The sequence shown here is derived from an EMBL/GenBank/DDBJ whole genome shotgun (WGS) entry which is preliminary data.</text>
</comment>
<protein>
    <recommendedName>
        <fullName evidence="3">Reverse transcriptase zinc-binding domain-containing protein</fullName>
    </recommendedName>
</protein>